<dbReference type="InterPro" id="IPR024752">
    <property type="entry name" value="Myb/SANT-like_dom"/>
</dbReference>
<name>A0AAU9T659_THLAR</name>
<accession>A0AAU9T659</accession>
<gene>
    <name evidence="3" type="ORF">TAV2_LOCUS24300</name>
</gene>
<proteinExistence type="predicted"/>
<keyword evidence="4" id="KW-1185">Reference proteome</keyword>
<dbReference type="Pfam" id="PF12776">
    <property type="entry name" value="Myb_DNA-bind_3"/>
    <property type="match status" value="1"/>
</dbReference>
<organism evidence="3 4">
    <name type="scientific">Thlaspi arvense</name>
    <name type="common">Field penny-cress</name>
    <dbReference type="NCBI Taxonomy" id="13288"/>
    <lineage>
        <taxon>Eukaryota</taxon>
        <taxon>Viridiplantae</taxon>
        <taxon>Streptophyta</taxon>
        <taxon>Embryophyta</taxon>
        <taxon>Tracheophyta</taxon>
        <taxon>Spermatophyta</taxon>
        <taxon>Magnoliopsida</taxon>
        <taxon>eudicotyledons</taxon>
        <taxon>Gunneridae</taxon>
        <taxon>Pentapetalae</taxon>
        <taxon>rosids</taxon>
        <taxon>malvids</taxon>
        <taxon>Brassicales</taxon>
        <taxon>Brassicaceae</taxon>
        <taxon>Thlaspideae</taxon>
        <taxon>Thlaspi</taxon>
    </lineage>
</organism>
<dbReference type="PANTHER" id="PTHR47864">
    <property type="entry name" value="TRANSMEMBRANE PROTEIN"/>
    <property type="match status" value="1"/>
</dbReference>
<evidence type="ECO:0000313" key="4">
    <source>
        <dbReference type="Proteomes" id="UP000836841"/>
    </source>
</evidence>
<evidence type="ECO:0000313" key="3">
    <source>
        <dbReference type="EMBL" id="CAH2079810.1"/>
    </source>
</evidence>
<evidence type="ECO:0000256" key="1">
    <source>
        <dbReference type="SAM" id="MobiDB-lite"/>
    </source>
</evidence>
<dbReference type="AlphaFoldDB" id="A0AAU9T659"/>
<feature type="region of interest" description="Disordered" evidence="1">
    <location>
        <begin position="279"/>
        <end position="306"/>
    </location>
</feature>
<dbReference type="Proteomes" id="UP000836841">
    <property type="component" value="Chromosome 7"/>
</dbReference>
<dbReference type="InterPro" id="IPR055314">
    <property type="entry name" value="At2g29880-like"/>
</dbReference>
<protein>
    <recommendedName>
        <fullName evidence="2">Myb/SANT-like domain-containing protein</fullName>
    </recommendedName>
</protein>
<evidence type="ECO:0000259" key="2">
    <source>
        <dbReference type="Pfam" id="PF12776"/>
    </source>
</evidence>
<sequence>MDDHVEEIWKSSDLGDGGEDLIARITSDFMEIGGRSSPAVSEFTKLASNFLQLGANSNFPFTDEDKNFDDTFSSENNESRCYNCGPKTEFHVIVRYSHTIGDPQDVKGKGQYHHWSEPQHKLLLRLLVDAINQGFCQSDGKFNKLTIETRILSTLNQELGTSITYNQYRNRTKILKARYQSFAEFIRCSSGFGWDPETKKFTADDELYEYAHPDKKHLRDDSFEDYEELKAIYGQNIASGQNAVGLGDTAHADTYQVEAIERTSDIDFAEGIIQQQTSEHKVFSSSSGKRKREKLPQRKKAKTDSYNRNMVDDEVTEISSQIFGMIQKDGKKKLKKKKLKTKLTISGMLSKKFLIWMMICVTRR</sequence>
<feature type="compositionally biased region" description="Basic residues" evidence="1">
    <location>
        <begin position="288"/>
        <end position="301"/>
    </location>
</feature>
<dbReference type="PANTHER" id="PTHR47864:SF8">
    <property type="entry name" value="MYB_SANT-LIKE DOMAIN-CONTAINING PROTEIN"/>
    <property type="match status" value="1"/>
</dbReference>
<reference evidence="3 4" key="1">
    <citation type="submission" date="2022-03" db="EMBL/GenBank/DDBJ databases">
        <authorList>
            <person name="Nunn A."/>
            <person name="Chopra R."/>
            <person name="Nunn A."/>
            <person name="Contreras Garrido A."/>
        </authorList>
    </citation>
    <scope>NUCLEOTIDE SEQUENCE [LARGE SCALE GENOMIC DNA]</scope>
</reference>
<dbReference type="EMBL" id="OU466863">
    <property type="protein sequence ID" value="CAH2079810.1"/>
    <property type="molecule type" value="Genomic_DNA"/>
</dbReference>
<feature type="domain" description="Myb/SANT-like" evidence="2">
    <location>
        <begin position="114"/>
        <end position="207"/>
    </location>
</feature>